<evidence type="ECO:0000313" key="2">
    <source>
        <dbReference type="Proteomes" id="UP000634134"/>
    </source>
</evidence>
<dbReference type="EMBL" id="JACYGY010000001">
    <property type="protein sequence ID" value="MBE9464291.1"/>
    <property type="molecule type" value="Genomic_DNA"/>
</dbReference>
<reference evidence="2" key="1">
    <citation type="submission" date="2023-07" db="EMBL/GenBank/DDBJ databases">
        <title>Dyadobacter sp. nov 'subterranea' isolated from contaminted grondwater.</title>
        <authorList>
            <person name="Szabo I."/>
            <person name="Al-Omari J."/>
            <person name="Szerdahelyi S.G."/>
            <person name="Rado J."/>
        </authorList>
    </citation>
    <scope>NUCLEOTIDE SEQUENCE [LARGE SCALE GENOMIC DNA]</scope>
    <source>
        <strain evidence="2">UP-52</strain>
    </source>
</reference>
<protein>
    <submittedName>
        <fullName evidence="1">Uncharacterized protein</fullName>
    </submittedName>
</protein>
<proteinExistence type="predicted"/>
<sequence length="168" mass="18559">MKNITSKICLAVTILAAVFISNGCKKDVSPQEPAGTTIAELGKLFNERGYETVLIQPMADTLSIIWTPSWDKPVTETKNDTVENVRIPMIPQLKNIKTGKIVSDAHFLGFARYIKAKIAKTTTFYLAVYTTNSEVTVVNPDTFSGMMTLKNLETGSSTVYKYLNGKQI</sequence>
<name>A0ABR9WFK6_9BACT</name>
<evidence type="ECO:0000313" key="1">
    <source>
        <dbReference type="EMBL" id="MBE9464291.1"/>
    </source>
</evidence>
<dbReference type="Proteomes" id="UP000634134">
    <property type="component" value="Unassembled WGS sequence"/>
</dbReference>
<dbReference type="RefSeq" id="WP_194122359.1">
    <property type="nucleotide sequence ID" value="NZ_JACYGY010000001.1"/>
</dbReference>
<keyword evidence="2" id="KW-1185">Reference proteome</keyword>
<comment type="caution">
    <text evidence="1">The sequence shown here is derived from an EMBL/GenBank/DDBJ whole genome shotgun (WGS) entry which is preliminary data.</text>
</comment>
<gene>
    <name evidence="1" type="ORF">IEE83_20580</name>
</gene>
<accession>A0ABR9WFK6</accession>
<organism evidence="1 2">
    <name type="scientific">Dyadobacter subterraneus</name>
    <dbReference type="NCBI Taxonomy" id="2773304"/>
    <lineage>
        <taxon>Bacteria</taxon>
        <taxon>Pseudomonadati</taxon>
        <taxon>Bacteroidota</taxon>
        <taxon>Cytophagia</taxon>
        <taxon>Cytophagales</taxon>
        <taxon>Spirosomataceae</taxon>
        <taxon>Dyadobacter</taxon>
    </lineage>
</organism>